<dbReference type="Pfam" id="PF00153">
    <property type="entry name" value="Mito_carr"/>
    <property type="match status" value="1"/>
</dbReference>
<evidence type="ECO:0000256" key="4">
    <source>
        <dbReference type="ARBA" id="ARBA00022692"/>
    </source>
</evidence>
<keyword evidence="6 10" id="KW-1133">Transmembrane helix</keyword>
<dbReference type="Proteomes" id="UP001165060">
    <property type="component" value="Unassembled WGS sequence"/>
</dbReference>
<protein>
    <recommendedName>
        <fullName evidence="13">Mitochondrial carrier domain-containing protein</fullName>
    </recommendedName>
</protein>
<evidence type="ECO:0000256" key="2">
    <source>
        <dbReference type="ARBA" id="ARBA00006375"/>
    </source>
</evidence>
<comment type="subcellular location">
    <subcellularLocation>
        <location evidence="1">Membrane</location>
        <topology evidence="1">Multi-pass membrane protein</topology>
    </subcellularLocation>
</comment>
<keyword evidence="12" id="KW-1185">Reference proteome</keyword>
<sequence length="291" mass="30791">MPPVRNAALASALSGTLSSLISMLLFYPLDATKTREQAGLPAPPPPAPEPRTPAELLRLLRSPLLLPRLAALLRTRYAGARFKVLHTLLSSFCFFYLSALLRSLRLRQLRAAAPPGEAVEISAGGKLLISCAAAALNTLLTLPADALTTRAQAGGGAAPAPPPPPPRLYAGLPPSLLLCLNPALHHLLYDSLRELLLVEASLSAPRAFAAGVCSKYAATVLTYPLILAKVRMMTSRRSLPATLEGAYAEGGAGGLFKGLELQLGHTVLKAAVVMVVRERIHRGCERAVQLL</sequence>
<evidence type="ECO:0000256" key="7">
    <source>
        <dbReference type="ARBA" id="ARBA00023136"/>
    </source>
</evidence>
<dbReference type="PANTHER" id="PTHR45939">
    <property type="entry name" value="PEROXISOMAL MEMBRANE PROTEIN PMP34-RELATED"/>
    <property type="match status" value="1"/>
</dbReference>
<evidence type="ECO:0000256" key="9">
    <source>
        <dbReference type="RuleBase" id="RU000488"/>
    </source>
</evidence>
<keyword evidence="4 8" id="KW-0812">Transmembrane</keyword>
<evidence type="ECO:0000256" key="3">
    <source>
        <dbReference type="ARBA" id="ARBA00022448"/>
    </source>
</evidence>
<evidence type="ECO:0000256" key="8">
    <source>
        <dbReference type="PROSITE-ProRule" id="PRU00282"/>
    </source>
</evidence>
<dbReference type="PANTHER" id="PTHR45939:SF1">
    <property type="entry name" value="MITOCHONDRIAL THIAMINE PYROPHOSPHATE CARRIER 1-RELATED"/>
    <property type="match status" value="1"/>
</dbReference>
<dbReference type="InterPro" id="IPR052217">
    <property type="entry name" value="Mito/Peroxisomal_Carrier"/>
</dbReference>
<dbReference type="InterPro" id="IPR023395">
    <property type="entry name" value="MCP_dom_sf"/>
</dbReference>
<keyword evidence="3 9" id="KW-0813">Transport</keyword>
<keyword evidence="7 8" id="KW-0472">Membrane</keyword>
<feature type="repeat" description="Solcar" evidence="8">
    <location>
        <begin position="202"/>
        <end position="283"/>
    </location>
</feature>
<organism evidence="11 12">
    <name type="scientific">Tetraparma gracilis</name>
    <dbReference type="NCBI Taxonomy" id="2962635"/>
    <lineage>
        <taxon>Eukaryota</taxon>
        <taxon>Sar</taxon>
        <taxon>Stramenopiles</taxon>
        <taxon>Ochrophyta</taxon>
        <taxon>Bolidophyceae</taxon>
        <taxon>Parmales</taxon>
        <taxon>Triparmaceae</taxon>
        <taxon>Tetraparma</taxon>
    </lineage>
</organism>
<dbReference type="EMBL" id="BRYB01000441">
    <property type="protein sequence ID" value="GMI30093.1"/>
    <property type="molecule type" value="Genomic_DNA"/>
</dbReference>
<proteinExistence type="inferred from homology"/>
<gene>
    <name evidence="11" type="ORF">TeGR_g9040</name>
</gene>
<evidence type="ECO:0008006" key="13">
    <source>
        <dbReference type="Google" id="ProtNLM"/>
    </source>
</evidence>
<evidence type="ECO:0000313" key="11">
    <source>
        <dbReference type="EMBL" id="GMI30093.1"/>
    </source>
</evidence>
<dbReference type="PROSITE" id="PS50920">
    <property type="entry name" value="SOLCAR"/>
    <property type="match status" value="1"/>
</dbReference>
<evidence type="ECO:0000313" key="12">
    <source>
        <dbReference type="Proteomes" id="UP001165060"/>
    </source>
</evidence>
<comment type="caution">
    <text evidence="11">The sequence shown here is derived from an EMBL/GenBank/DDBJ whole genome shotgun (WGS) entry which is preliminary data.</text>
</comment>
<reference evidence="11 12" key="1">
    <citation type="journal article" date="2023" name="Commun. Biol.">
        <title>Genome analysis of Parmales, the sister group of diatoms, reveals the evolutionary specialization of diatoms from phago-mixotrophs to photoautotrophs.</title>
        <authorList>
            <person name="Ban H."/>
            <person name="Sato S."/>
            <person name="Yoshikawa S."/>
            <person name="Yamada K."/>
            <person name="Nakamura Y."/>
            <person name="Ichinomiya M."/>
            <person name="Sato N."/>
            <person name="Blanc-Mathieu R."/>
            <person name="Endo H."/>
            <person name="Kuwata A."/>
            <person name="Ogata H."/>
        </authorList>
    </citation>
    <scope>NUCLEOTIDE SEQUENCE [LARGE SCALE GENOMIC DNA]</scope>
</reference>
<evidence type="ECO:0000256" key="10">
    <source>
        <dbReference type="SAM" id="Phobius"/>
    </source>
</evidence>
<dbReference type="Gene3D" id="1.50.40.10">
    <property type="entry name" value="Mitochondrial carrier domain"/>
    <property type="match status" value="1"/>
</dbReference>
<evidence type="ECO:0000256" key="6">
    <source>
        <dbReference type="ARBA" id="ARBA00022989"/>
    </source>
</evidence>
<name>A0ABQ6MQE6_9STRA</name>
<feature type="transmembrane region" description="Helical" evidence="10">
    <location>
        <begin position="84"/>
        <end position="101"/>
    </location>
</feature>
<dbReference type="InterPro" id="IPR018108">
    <property type="entry name" value="MCP_transmembrane"/>
</dbReference>
<dbReference type="SUPFAM" id="SSF103506">
    <property type="entry name" value="Mitochondrial carrier"/>
    <property type="match status" value="1"/>
</dbReference>
<keyword evidence="5" id="KW-0677">Repeat</keyword>
<feature type="transmembrane region" description="Helical" evidence="10">
    <location>
        <begin position="7"/>
        <end position="27"/>
    </location>
</feature>
<evidence type="ECO:0000256" key="1">
    <source>
        <dbReference type="ARBA" id="ARBA00004141"/>
    </source>
</evidence>
<comment type="similarity">
    <text evidence="2 9">Belongs to the mitochondrial carrier (TC 2.A.29) family.</text>
</comment>
<evidence type="ECO:0000256" key="5">
    <source>
        <dbReference type="ARBA" id="ARBA00022737"/>
    </source>
</evidence>
<accession>A0ABQ6MQE6</accession>